<accession>A0AAV4AEG6</accession>
<organism evidence="2 3">
    <name type="scientific">Plakobranchus ocellatus</name>
    <dbReference type="NCBI Taxonomy" id="259542"/>
    <lineage>
        <taxon>Eukaryota</taxon>
        <taxon>Metazoa</taxon>
        <taxon>Spiralia</taxon>
        <taxon>Lophotrochozoa</taxon>
        <taxon>Mollusca</taxon>
        <taxon>Gastropoda</taxon>
        <taxon>Heterobranchia</taxon>
        <taxon>Euthyneura</taxon>
        <taxon>Panpulmonata</taxon>
        <taxon>Sacoglossa</taxon>
        <taxon>Placobranchoidea</taxon>
        <taxon>Plakobranchidae</taxon>
        <taxon>Plakobranchus</taxon>
    </lineage>
</organism>
<dbReference type="EMBL" id="BLXT01003752">
    <property type="protein sequence ID" value="GFO05780.1"/>
    <property type="molecule type" value="Genomic_DNA"/>
</dbReference>
<feature type="signal peptide" evidence="1">
    <location>
        <begin position="1"/>
        <end position="24"/>
    </location>
</feature>
<sequence length="391" mass="44164">MLYKIVYTLAAATALCVVCVRSQAQNCQNNFVLSLYQCLSNRSIDRENFLWVTRNGTLGREPADLQSFTSRVCIEKMGLQMCVKTALDNAIALADDQCSQPQKTSLTSLFKGIFKNLEAKCRDPCRASFASELAKCYTDKMFNGEDYLLFNVSSKRDAILGRNSSEVERFCQERSSIMQCLKTSALNCNDATFMLRSFGLDFQALNDTYNVLCNYTEGNNHTCDVLCNHTDSINNKYNVLCNYTEVYMDQASCFSEQTQLFRTCRDAASNRVASIEIALSDFNITDAKFSDDICNLRFNQIQCEATAARQLNDTSKCPRVVLGLRKQQECMLVPYDCRIKTPSRLATACKMADFLIPDRENYKPNSAHALTQAQTQIVLLIVCIISRLYNI</sequence>
<comment type="caution">
    <text evidence="2">The sequence shown here is derived from an EMBL/GenBank/DDBJ whole genome shotgun (WGS) entry which is preliminary data.</text>
</comment>
<evidence type="ECO:0008006" key="4">
    <source>
        <dbReference type="Google" id="ProtNLM"/>
    </source>
</evidence>
<proteinExistence type="predicted"/>
<name>A0AAV4AEG6_9GAST</name>
<evidence type="ECO:0000313" key="2">
    <source>
        <dbReference type="EMBL" id="GFO05780.1"/>
    </source>
</evidence>
<evidence type="ECO:0000313" key="3">
    <source>
        <dbReference type="Proteomes" id="UP000735302"/>
    </source>
</evidence>
<protein>
    <recommendedName>
        <fullName evidence="4">DUF19 domain-containing protein</fullName>
    </recommendedName>
</protein>
<keyword evidence="1" id="KW-0732">Signal</keyword>
<reference evidence="2 3" key="1">
    <citation type="journal article" date="2021" name="Elife">
        <title>Chloroplast acquisition without the gene transfer in kleptoplastic sea slugs, Plakobranchus ocellatus.</title>
        <authorList>
            <person name="Maeda T."/>
            <person name="Takahashi S."/>
            <person name="Yoshida T."/>
            <person name="Shimamura S."/>
            <person name="Takaki Y."/>
            <person name="Nagai Y."/>
            <person name="Toyoda A."/>
            <person name="Suzuki Y."/>
            <person name="Arimoto A."/>
            <person name="Ishii H."/>
            <person name="Satoh N."/>
            <person name="Nishiyama T."/>
            <person name="Hasebe M."/>
            <person name="Maruyama T."/>
            <person name="Minagawa J."/>
            <person name="Obokata J."/>
            <person name="Shigenobu S."/>
        </authorList>
    </citation>
    <scope>NUCLEOTIDE SEQUENCE [LARGE SCALE GENOMIC DNA]</scope>
</reference>
<keyword evidence="3" id="KW-1185">Reference proteome</keyword>
<dbReference type="AlphaFoldDB" id="A0AAV4AEG6"/>
<dbReference type="Proteomes" id="UP000735302">
    <property type="component" value="Unassembled WGS sequence"/>
</dbReference>
<evidence type="ECO:0000256" key="1">
    <source>
        <dbReference type="SAM" id="SignalP"/>
    </source>
</evidence>
<gene>
    <name evidence="2" type="ORF">PoB_003228500</name>
</gene>
<feature type="chain" id="PRO_5043315690" description="DUF19 domain-containing protein" evidence="1">
    <location>
        <begin position="25"/>
        <end position="391"/>
    </location>
</feature>